<dbReference type="Pfam" id="PF00583">
    <property type="entry name" value="Acetyltransf_1"/>
    <property type="match status" value="1"/>
</dbReference>
<dbReference type="CDD" id="cd04301">
    <property type="entry name" value="NAT_SF"/>
    <property type="match status" value="1"/>
</dbReference>
<reference evidence="2 3" key="1">
    <citation type="submission" date="2024-10" db="EMBL/GenBank/DDBJ databases">
        <title>The Natural Products Discovery Center: Release of the First 8490 Sequenced Strains for Exploring Actinobacteria Biosynthetic Diversity.</title>
        <authorList>
            <person name="Kalkreuter E."/>
            <person name="Kautsar S.A."/>
            <person name="Yang D."/>
            <person name="Bader C.D."/>
            <person name="Teijaro C.N."/>
            <person name="Fluegel L."/>
            <person name="Davis C.M."/>
            <person name="Simpson J.R."/>
            <person name="Lauterbach L."/>
            <person name="Steele A.D."/>
            <person name="Gui C."/>
            <person name="Meng S."/>
            <person name="Li G."/>
            <person name="Viehrig K."/>
            <person name="Ye F."/>
            <person name="Su P."/>
            <person name="Kiefer A.F."/>
            <person name="Nichols A."/>
            <person name="Cepeda A.J."/>
            <person name="Yan W."/>
            <person name="Fan B."/>
            <person name="Jiang Y."/>
            <person name="Adhikari A."/>
            <person name="Zheng C.-J."/>
            <person name="Schuster L."/>
            <person name="Cowan T.M."/>
            <person name="Smanski M.J."/>
            <person name="Chevrette M.G."/>
            <person name="De Carvalho L.P.S."/>
            <person name="Shen B."/>
        </authorList>
    </citation>
    <scope>NUCLEOTIDE SEQUENCE [LARGE SCALE GENOMIC DNA]</scope>
    <source>
        <strain evidence="2 3">NPDC087045</strain>
    </source>
</reference>
<keyword evidence="2" id="KW-0012">Acyltransferase</keyword>
<dbReference type="EMBL" id="JBIUZV010000003">
    <property type="protein sequence ID" value="MFJ3045329.1"/>
    <property type="molecule type" value="Genomic_DNA"/>
</dbReference>
<proteinExistence type="predicted"/>
<evidence type="ECO:0000313" key="2">
    <source>
        <dbReference type="EMBL" id="MFJ3045329.1"/>
    </source>
</evidence>
<sequence>MIKTTYLKIGRKEFLLNQSPFATMKLSVTPISDERLCAELYAEVGAPHYWNVYRVCWDLSDWQHYACQPNVQISQFQLAAKVVGYLELRHSDDAVEIVNFGLRPNFVGRGVGRAALEAALAHGFSFGVSEIWLHTCSLDHPAALSNYYARGFRLIKEDVDNFLPLDPIPGIVQLAA</sequence>
<dbReference type="SUPFAM" id="SSF55729">
    <property type="entry name" value="Acyl-CoA N-acyltransferases (Nat)"/>
    <property type="match status" value="1"/>
</dbReference>
<evidence type="ECO:0000259" key="1">
    <source>
        <dbReference type="PROSITE" id="PS51186"/>
    </source>
</evidence>
<name>A0ABW8EV49_9BURK</name>
<dbReference type="InterPro" id="IPR016181">
    <property type="entry name" value="Acyl_CoA_acyltransferase"/>
</dbReference>
<keyword evidence="2" id="KW-0808">Transferase</keyword>
<evidence type="ECO:0000313" key="3">
    <source>
        <dbReference type="Proteomes" id="UP001617427"/>
    </source>
</evidence>
<dbReference type="InterPro" id="IPR000182">
    <property type="entry name" value="GNAT_dom"/>
</dbReference>
<dbReference type="PROSITE" id="PS51186">
    <property type="entry name" value="GNAT"/>
    <property type="match status" value="1"/>
</dbReference>
<organism evidence="2 3">
    <name type="scientific">Herbaspirillum chlorophenolicum</name>
    <dbReference type="NCBI Taxonomy" id="211589"/>
    <lineage>
        <taxon>Bacteria</taxon>
        <taxon>Pseudomonadati</taxon>
        <taxon>Pseudomonadota</taxon>
        <taxon>Betaproteobacteria</taxon>
        <taxon>Burkholderiales</taxon>
        <taxon>Oxalobacteraceae</taxon>
        <taxon>Herbaspirillum</taxon>
    </lineage>
</organism>
<accession>A0ABW8EV49</accession>
<comment type="caution">
    <text evidence="2">The sequence shown here is derived from an EMBL/GenBank/DDBJ whole genome shotgun (WGS) entry which is preliminary data.</text>
</comment>
<dbReference type="Gene3D" id="3.40.630.30">
    <property type="match status" value="1"/>
</dbReference>
<gene>
    <name evidence="2" type="ORF">ACIPEN_05835</name>
</gene>
<dbReference type="GO" id="GO:0016746">
    <property type="term" value="F:acyltransferase activity"/>
    <property type="evidence" value="ECO:0007669"/>
    <property type="project" value="UniProtKB-KW"/>
</dbReference>
<dbReference type="RefSeq" id="WP_402698876.1">
    <property type="nucleotide sequence ID" value="NZ_JBIUZV010000003.1"/>
</dbReference>
<keyword evidence="3" id="KW-1185">Reference proteome</keyword>
<dbReference type="Proteomes" id="UP001617427">
    <property type="component" value="Unassembled WGS sequence"/>
</dbReference>
<feature type="domain" description="N-acetyltransferase" evidence="1">
    <location>
        <begin position="36"/>
        <end position="175"/>
    </location>
</feature>
<dbReference type="EC" id="2.3.1.-" evidence="2"/>
<protein>
    <submittedName>
        <fullName evidence="2">GNAT family N-acetyltransferase</fullName>
        <ecNumber evidence="2">2.3.1.-</ecNumber>
    </submittedName>
</protein>